<gene>
    <name evidence="1" type="ORF">PoB_006292600</name>
</gene>
<accession>A0AAV4CXH3</accession>
<dbReference type="Proteomes" id="UP000735302">
    <property type="component" value="Unassembled WGS sequence"/>
</dbReference>
<organism evidence="1 2">
    <name type="scientific">Plakobranchus ocellatus</name>
    <dbReference type="NCBI Taxonomy" id="259542"/>
    <lineage>
        <taxon>Eukaryota</taxon>
        <taxon>Metazoa</taxon>
        <taxon>Spiralia</taxon>
        <taxon>Lophotrochozoa</taxon>
        <taxon>Mollusca</taxon>
        <taxon>Gastropoda</taxon>
        <taxon>Heterobranchia</taxon>
        <taxon>Euthyneura</taxon>
        <taxon>Panpulmonata</taxon>
        <taxon>Sacoglossa</taxon>
        <taxon>Placobranchoidea</taxon>
        <taxon>Plakobranchidae</taxon>
        <taxon>Plakobranchus</taxon>
    </lineage>
</organism>
<dbReference type="AlphaFoldDB" id="A0AAV4CXH3"/>
<proteinExistence type="predicted"/>
<keyword evidence="2" id="KW-1185">Reference proteome</keyword>
<dbReference type="PROSITE" id="PS51257">
    <property type="entry name" value="PROKAR_LIPOPROTEIN"/>
    <property type="match status" value="1"/>
</dbReference>
<comment type="caution">
    <text evidence="1">The sequence shown here is derived from an EMBL/GenBank/DDBJ whole genome shotgun (WGS) entry which is preliminary data.</text>
</comment>
<name>A0AAV4CXH3_9GAST</name>
<sequence>MSQIKSATRALRSEQPDAVRVLTPGSVFCSCRACWAARALLREQYVRKAQPENRERMRDGMVWFLYITSPQKRDFRPSGPPSGQGAGGGARIHDIRVLANLRAVFLSTVPVTPP</sequence>
<protein>
    <submittedName>
        <fullName evidence="1">Uncharacterized protein</fullName>
    </submittedName>
</protein>
<evidence type="ECO:0000313" key="1">
    <source>
        <dbReference type="EMBL" id="GFO36421.1"/>
    </source>
</evidence>
<evidence type="ECO:0000313" key="2">
    <source>
        <dbReference type="Proteomes" id="UP000735302"/>
    </source>
</evidence>
<reference evidence="1 2" key="1">
    <citation type="journal article" date="2021" name="Elife">
        <title>Chloroplast acquisition without the gene transfer in kleptoplastic sea slugs, Plakobranchus ocellatus.</title>
        <authorList>
            <person name="Maeda T."/>
            <person name="Takahashi S."/>
            <person name="Yoshida T."/>
            <person name="Shimamura S."/>
            <person name="Takaki Y."/>
            <person name="Nagai Y."/>
            <person name="Toyoda A."/>
            <person name="Suzuki Y."/>
            <person name="Arimoto A."/>
            <person name="Ishii H."/>
            <person name="Satoh N."/>
            <person name="Nishiyama T."/>
            <person name="Hasebe M."/>
            <person name="Maruyama T."/>
            <person name="Minagawa J."/>
            <person name="Obokata J."/>
            <person name="Shigenobu S."/>
        </authorList>
    </citation>
    <scope>NUCLEOTIDE SEQUENCE [LARGE SCALE GENOMIC DNA]</scope>
</reference>
<dbReference type="EMBL" id="BLXT01007055">
    <property type="protein sequence ID" value="GFO36421.1"/>
    <property type="molecule type" value="Genomic_DNA"/>
</dbReference>